<dbReference type="Proteomes" id="UP001156641">
    <property type="component" value="Unassembled WGS sequence"/>
</dbReference>
<dbReference type="InterPro" id="IPR014290">
    <property type="entry name" value="SUF_FeS_clus_asmbl_reg"/>
</dbReference>
<protein>
    <submittedName>
        <fullName evidence="1">SUF system Fe-S cluster assembly regulator</fullName>
    </submittedName>
</protein>
<dbReference type="SUPFAM" id="SSF46785">
    <property type="entry name" value="Winged helix' DNA-binding domain"/>
    <property type="match status" value="1"/>
</dbReference>
<dbReference type="RefSeq" id="WP_284256438.1">
    <property type="nucleotide sequence ID" value="NZ_BSOS01000007.1"/>
</dbReference>
<dbReference type="PROSITE" id="PS01332">
    <property type="entry name" value="HTH_RRF2_1"/>
    <property type="match status" value="1"/>
</dbReference>
<proteinExistence type="predicted"/>
<dbReference type="EMBL" id="BSOS01000007">
    <property type="protein sequence ID" value="GLR65883.1"/>
    <property type="molecule type" value="Genomic_DNA"/>
</dbReference>
<dbReference type="InterPro" id="IPR000944">
    <property type="entry name" value="Tscrpt_reg_Rrf2"/>
</dbReference>
<dbReference type="PANTHER" id="PTHR33221">
    <property type="entry name" value="WINGED HELIX-TURN-HELIX TRANSCRIPTIONAL REGULATOR, RRF2 FAMILY"/>
    <property type="match status" value="1"/>
</dbReference>
<dbReference type="PANTHER" id="PTHR33221:SF2">
    <property type="entry name" value="TRANSCRIPTIONAL REGULATOR"/>
    <property type="match status" value="1"/>
</dbReference>
<accession>A0ABQ6A6Q6</accession>
<dbReference type="NCBIfam" id="TIGR02944">
    <property type="entry name" value="suf_reg_Xantho"/>
    <property type="match status" value="1"/>
</dbReference>
<dbReference type="PROSITE" id="PS51197">
    <property type="entry name" value="HTH_RRF2_2"/>
    <property type="match status" value="1"/>
</dbReference>
<name>A0ABQ6A6Q6_9PROT</name>
<dbReference type="InterPro" id="IPR036390">
    <property type="entry name" value="WH_DNA-bd_sf"/>
</dbReference>
<dbReference type="Pfam" id="PF02082">
    <property type="entry name" value="Rrf2"/>
    <property type="match status" value="1"/>
</dbReference>
<organism evidence="1 2">
    <name type="scientific">Acidocella aquatica</name>
    <dbReference type="NCBI Taxonomy" id="1922313"/>
    <lineage>
        <taxon>Bacteria</taxon>
        <taxon>Pseudomonadati</taxon>
        <taxon>Pseudomonadota</taxon>
        <taxon>Alphaproteobacteria</taxon>
        <taxon>Acetobacterales</taxon>
        <taxon>Acidocellaceae</taxon>
        <taxon>Acidocella</taxon>
    </lineage>
</organism>
<gene>
    <name evidence="1" type="ORF">GCM10010909_05610</name>
</gene>
<keyword evidence="2" id="KW-1185">Reference proteome</keyword>
<dbReference type="InterPro" id="IPR030489">
    <property type="entry name" value="TR_Rrf2-type_CS"/>
</dbReference>
<evidence type="ECO:0000313" key="2">
    <source>
        <dbReference type="Proteomes" id="UP001156641"/>
    </source>
</evidence>
<comment type="caution">
    <text evidence="1">The sequence shown here is derived from an EMBL/GenBank/DDBJ whole genome shotgun (WGS) entry which is preliminary data.</text>
</comment>
<dbReference type="InterPro" id="IPR036388">
    <property type="entry name" value="WH-like_DNA-bd_sf"/>
</dbReference>
<dbReference type="Gene3D" id="1.10.10.10">
    <property type="entry name" value="Winged helix-like DNA-binding domain superfamily/Winged helix DNA-binding domain"/>
    <property type="match status" value="1"/>
</dbReference>
<evidence type="ECO:0000313" key="1">
    <source>
        <dbReference type="EMBL" id="GLR65883.1"/>
    </source>
</evidence>
<dbReference type="NCBIfam" id="TIGR00738">
    <property type="entry name" value="rrf2_super"/>
    <property type="match status" value="1"/>
</dbReference>
<sequence length="150" mass="15311">MLKLSRLTDYAVVALVRLSAADGMETSPGIAASIGVPEPTVAKVLKALAGHGLVVSSRGARGGYRLGRPLSEIAVSEVIMAIDGPIALTSCVDGAVGCESQSLCPVAGRWDPVNNAIRTALSRISLADMEAASIPVAFRVPVSASISEVV</sequence>
<reference evidence="2" key="1">
    <citation type="journal article" date="2019" name="Int. J. Syst. Evol. Microbiol.">
        <title>The Global Catalogue of Microorganisms (GCM) 10K type strain sequencing project: providing services to taxonomists for standard genome sequencing and annotation.</title>
        <authorList>
            <consortium name="The Broad Institute Genomics Platform"/>
            <consortium name="The Broad Institute Genome Sequencing Center for Infectious Disease"/>
            <person name="Wu L."/>
            <person name="Ma J."/>
        </authorList>
    </citation>
    <scope>NUCLEOTIDE SEQUENCE [LARGE SCALE GENOMIC DNA]</scope>
    <source>
        <strain evidence="2">NBRC 112502</strain>
    </source>
</reference>